<sequence>MRSLQVILDNAQYAAKVPEARALLGEEPVWWRSTESGAGAASLLAQSDDATAKCLSQFWEPSSFWVPTQEPHGLPVLAVTSPSVAEAYRVALTDRGVACEVVDSVSLLGTRVFHNVCILISADTSASNPFFVWSVPWLDEEVIDWLDKPWGLGCVHSDAYCKYRSSRLLRTEDVWGCLGAWPWKDLERLLAEVDRKGKGVDPVTWRRMWKCLDEGKVGHALAQGDLMWNRERRFRQRNYFDICSLFLVTHKVWTEAGCGDTFRDVAEVVLYSCVDAGMGYERCLFTCFWLWTTQYWQPLCQYVLSSGILYSTNAQWSAICKETTAMVTQSWMFPLTNRQHIASAYFLNAEDLIGFSDGDSTKGEITIEVLKYALEEFKYTYADGIDKDRSFDAYLVQMRQAAYSLLQPIYATYGEKAQSRSDFMETRAAWGAGGVAGRRSRDVLGNKFSPPGCAKAYVMTMTGKKIWDMDWGRLYIEVAGKQDERGAERTLSATDMRDQAGESFAFHPLRNRYPMVGLDMGESPAETMARHLHLVHASIGPARYLSDGRVLVAWDWSKWDHYVHLAEHVVVLMAMRDLVKRYVRGDVAQEMLDELDYIERGHREAVFRSQVFADEQYGALVDKIIGESRGRAVRLNDTSVLVKEPAGQQSGRRTTLEVNTIIGTSRLLVRDSELTGAGAHLRNRTSMYVLNRADDVAEVFSCYKKGVAAVEKMLEQGHRANPKKQVAQWRSIVYFRILYCGGAMRAFPPRAVYAACSGHPDKGSGSETSPVEKLRSVSSGLEMWARRGGWMPMAKALYEDALRFFSKTRVWTKESWVSKKPPKTTILDPGTLRAAPECGGLGILPVGEYEYDYTIKVGRGRFDEDAKWWRELADGRAKSMMDAPGLRDLERHAVSWVKTSTGLDLTPPECAQFRKKWAGGRAVQDGSGDVSTWMRNASVCEAARRSHIDTRTSQHRAEWESWPVRASLLRFRQAGERSARAIGASEVTETLRDIRGPPAYAMFKSQFYGAASIIYAERHDPGVLRQLAGGSALGRDYLACAGFLPDWIKEEHLNGRLGAAGAWHKLLPASWAGWLDATVNKGVFETLRRSKSARSSRMQLLYTRARITSFAVQLFRRAYPRLLLH</sequence>
<dbReference type="InterPro" id="IPR043502">
    <property type="entry name" value="DNA/RNA_pol_sf"/>
</dbReference>
<keyword evidence="3 7" id="KW-0808">Transferase</keyword>
<keyword evidence="5 7" id="KW-0547">Nucleotide-binding</keyword>
<protein>
    <recommendedName>
        <fullName evidence="1 7">RNA-directed RNA polymerase</fullName>
        <ecNumber evidence="1 7">2.7.7.48</ecNumber>
    </recommendedName>
</protein>
<proteinExistence type="predicted"/>
<evidence type="ECO:0000256" key="6">
    <source>
        <dbReference type="ARBA" id="ARBA00048744"/>
    </source>
</evidence>
<comment type="catalytic activity">
    <reaction evidence="6 7">
        <text>RNA(n) + a ribonucleoside 5'-triphosphate = RNA(n+1) + diphosphate</text>
        <dbReference type="Rhea" id="RHEA:21248"/>
        <dbReference type="Rhea" id="RHEA-COMP:14527"/>
        <dbReference type="Rhea" id="RHEA-COMP:17342"/>
        <dbReference type="ChEBI" id="CHEBI:33019"/>
        <dbReference type="ChEBI" id="CHEBI:61557"/>
        <dbReference type="ChEBI" id="CHEBI:140395"/>
        <dbReference type="EC" id="2.7.7.48"/>
    </reaction>
</comment>
<organism evidence="8">
    <name type="scientific">Fusarium oxysporum alternavirus 1-FOM</name>
    <dbReference type="NCBI Taxonomy" id="3137743"/>
    <lineage>
        <taxon>Viruses</taxon>
        <taxon>Riboviria</taxon>
        <taxon>Orthornavirae</taxon>
        <taxon>Duplornaviricota</taxon>
        <taxon>Chrymotiviricetes</taxon>
        <taxon>Ghabrivirales</taxon>
        <taxon>Gammatotivirineae</taxon>
        <taxon>Alternaviridae</taxon>
        <taxon>Alternavirus</taxon>
    </lineage>
</organism>
<dbReference type="EMBL" id="PP482553">
    <property type="protein sequence ID" value="WYV95581.1"/>
    <property type="molecule type" value="Genomic_RNA"/>
</dbReference>
<keyword evidence="2 7" id="KW-0696">RNA-directed RNA polymerase</keyword>
<dbReference type="EC" id="2.7.7.48" evidence="1 7"/>
<evidence type="ECO:0000256" key="7">
    <source>
        <dbReference type="RuleBase" id="RU364050"/>
    </source>
</evidence>
<dbReference type="GO" id="GO:0003723">
    <property type="term" value="F:RNA binding"/>
    <property type="evidence" value="ECO:0007669"/>
    <property type="project" value="InterPro"/>
</dbReference>
<evidence type="ECO:0000313" key="8">
    <source>
        <dbReference type="EMBL" id="WYV95581.1"/>
    </source>
</evidence>
<dbReference type="GO" id="GO:0003968">
    <property type="term" value="F:RNA-directed RNA polymerase activity"/>
    <property type="evidence" value="ECO:0007669"/>
    <property type="project" value="UniProtKB-KW"/>
</dbReference>
<dbReference type="GO" id="GO:0000166">
    <property type="term" value="F:nucleotide binding"/>
    <property type="evidence" value="ECO:0007669"/>
    <property type="project" value="UniProtKB-KW"/>
</dbReference>
<name>A0AAU6QET6_9VIRU</name>
<reference evidence="8" key="2">
    <citation type="submission" date="2024-03" db="EMBL/GenBank/DDBJ databases">
        <authorList>
            <person name="Wu X."/>
            <person name="Hua H."/>
        </authorList>
    </citation>
    <scope>NUCLEOTIDE SEQUENCE</scope>
    <source>
        <strain evidence="8">T-BJ17</strain>
    </source>
</reference>
<accession>A0AAU6QET6</accession>
<evidence type="ECO:0000256" key="3">
    <source>
        <dbReference type="ARBA" id="ARBA00022679"/>
    </source>
</evidence>
<dbReference type="GO" id="GO:0006351">
    <property type="term" value="P:DNA-templated transcription"/>
    <property type="evidence" value="ECO:0007669"/>
    <property type="project" value="InterPro"/>
</dbReference>
<reference evidence="8" key="1">
    <citation type="journal article" date="2024" name="Viruses">
        <title>A Novel Strain of Fusarium oxysporum Alternavirus 1 Isolated from Fusarium oxysporum f. sp. melonis Strain T-BJ17 Confers Hypovirulence and Increases the Sensitivity of Its Host Fungus to Difenoconazole and Pydiflumetofen.</title>
        <authorList>
            <person name="Hua H."/>
            <person name="Zhang X."/>
            <person name="Liu L."/>
            <person name="Wu X."/>
        </authorList>
    </citation>
    <scope>NUCLEOTIDE SEQUENCE</scope>
    <source>
        <strain evidence="8">T-BJ17</strain>
    </source>
</reference>
<evidence type="ECO:0000256" key="5">
    <source>
        <dbReference type="ARBA" id="ARBA00022741"/>
    </source>
</evidence>
<keyword evidence="7" id="KW-0693">Viral RNA replication</keyword>
<keyword evidence="4 7" id="KW-0548">Nucleotidyltransferase</keyword>
<evidence type="ECO:0000256" key="2">
    <source>
        <dbReference type="ARBA" id="ARBA00022484"/>
    </source>
</evidence>
<evidence type="ECO:0000256" key="1">
    <source>
        <dbReference type="ARBA" id="ARBA00012494"/>
    </source>
</evidence>
<dbReference type="SUPFAM" id="SSF56672">
    <property type="entry name" value="DNA/RNA polymerases"/>
    <property type="match status" value="1"/>
</dbReference>
<dbReference type="InterPro" id="IPR001795">
    <property type="entry name" value="RNA-dir_pol_luteovirus"/>
</dbReference>
<evidence type="ECO:0000256" key="4">
    <source>
        <dbReference type="ARBA" id="ARBA00022695"/>
    </source>
</evidence>
<dbReference type="Pfam" id="PF02123">
    <property type="entry name" value="RdRP_4"/>
    <property type="match status" value="1"/>
</dbReference>